<evidence type="ECO:0000313" key="5">
    <source>
        <dbReference type="EMBL" id="UYU19562.1"/>
    </source>
</evidence>
<dbReference type="KEGG" id="msum:OH143_05585"/>
<feature type="domain" description="Methyltransferase" evidence="4">
    <location>
        <begin position="36"/>
        <end position="130"/>
    </location>
</feature>
<sequence length="196" mass="21565">MDIFDSVYRSTPPWDIGRPQKAFVELARAGEITGSVLDIGCGTGDHVLFFAGEGHEVLGIDTASLAIRKAREKAAKRGLQAQFFVGNALELSALNRTFDTVIDSGLFHTLSDEDRPALAESLAAVLAPGGRYFMLCFNEQNPGEYPLPRRITQDEIQDAFRDGWVINYIRPAVFENSIQADGHHAWLASISRPMQG</sequence>
<gene>
    <name evidence="5" type="ORF">OH143_05585</name>
</gene>
<dbReference type="RefSeq" id="WP_011845091.1">
    <property type="nucleotide sequence ID" value="NZ_CP109831.1"/>
</dbReference>
<organism evidence="5 6">
    <name type="scientific">Methanoculleus submarinus</name>
    <dbReference type="NCBI Taxonomy" id="204050"/>
    <lineage>
        <taxon>Archaea</taxon>
        <taxon>Methanobacteriati</taxon>
        <taxon>Methanobacteriota</taxon>
        <taxon>Stenosarchaea group</taxon>
        <taxon>Methanomicrobia</taxon>
        <taxon>Methanomicrobiales</taxon>
        <taxon>Methanomicrobiaceae</taxon>
        <taxon>Methanoculleus</taxon>
    </lineage>
</organism>
<protein>
    <submittedName>
        <fullName evidence="5">Class I SAM-dependent methyltransferase</fullName>
    </submittedName>
</protein>
<name>A0AAX3EBD5_9EURY</name>
<dbReference type="GO" id="GO:0008168">
    <property type="term" value="F:methyltransferase activity"/>
    <property type="evidence" value="ECO:0007669"/>
    <property type="project" value="UniProtKB-KW"/>
</dbReference>
<dbReference type="GeneID" id="76730343"/>
<keyword evidence="6" id="KW-1185">Reference proteome</keyword>
<evidence type="ECO:0000256" key="1">
    <source>
        <dbReference type="ARBA" id="ARBA00022603"/>
    </source>
</evidence>
<reference evidence="5" key="1">
    <citation type="submission" date="2022-10" db="EMBL/GenBank/DDBJ databases">
        <title>Complete genome of Methanoculleus submarinus DSM 15122.</title>
        <authorList>
            <person name="Chen S.-C."/>
            <person name="Lai S.-J."/>
            <person name="You Y.-T."/>
        </authorList>
    </citation>
    <scope>NUCLEOTIDE SEQUENCE</scope>
    <source>
        <strain evidence="5">DSM 15122</strain>
    </source>
</reference>
<dbReference type="AlphaFoldDB" id="A0AAX3EBD5"/>
<keyword evidence="1 5" id="KW-0489">Methyltransferase</keyword>
<dbReference type="PANTHER" id="PTHR43464">
    <property type="entry name" value="METHYLTRANSFERASE"/>
    <property type="match status" value="1"/>
</dbReference>
<dbReference type="SUPFAM" id="SSF53335">
    <property type="entry name" value="S-adenosyl-L-methionine-dependent methyltransferases"/>
    <property type="match status" value="1"/>
</dbReference>
<dbReference type="Proteomes" id="UP001156196">
    <property type="component" value="Chromosome"/>
</dbReference>
<dbReference type="Gene3D" id="3.40.50.150">
    <property type="entry name" value="Vaccinia Virus protein VP39"/>
    <property type="match status" value="1"/>
</dbReference>
<evidence type="ECO:0000256" key="3">
    <source>
        <dbReference type="ARBA" id="ARBA00022691"/>
    </source>
</evidence>
<evidence type="ECO:0000256" key="2">
    <source>
        <dbReference type="ARBA" id="ARBA00022679"/>
    </source>
</evidence>
<dbReference type="GO" id="GO:0032259">
    <property type="term" value="P:methylation"/>
    <property type="evidence" value="ECO:0007669"/>
    <property type="project" value="UniProtKB-KW"/>
</dbReference>
<evidence type="ECO:0000259" key="4">
    <source>
        <dbReference type="Pfam" id="PF13649"/>
    </source>
</evidence>
<keyword evidence="3" id="KW-0949">S-adenosyl-L-methionine</keyword>
<dbReference type="CDD" id="cd02440">
    <property type="entry name" value="AdoMet_MTases"/>
    <property type="match status" value="1"/>
</dbReference>
<evidence type="ECO:0000313" key="6">
    <source>
        <dbReference type="Proteomes" id="UP001156196"/>
    </source>
</evidence>
<dbReference type="InterPro" id="IPR041698">
    <property type="entry name" value="Methyltransf_25"/>
</dbReference>
<keyword evidence="2" id="KW-0808">Transferase</keyword>
<accession>A0AAX3EBD5</accession>
<dbReference type="PANTHER" id="PTHR43464:SF19">
    <property type="entry name" value="UBIQUINONE BIOSYNTHESIS O-METHYLTRANSFERASE, MITOCHONDRIAL"/>
    <property type="match status" value="1"/>
</dbReference>
<dbReference type="InterPro" id="IPR029063">
    <property type="entry name" value="SAM-dependent_MTases_sf"/>
</dbReference>
<dbReference type="GeneID" id="4846894"/>
<proteinExistence type="predicted"/>
<dbReference type="Pfam" id="PF13649">
    <property type="entry name" value="Methyltransf_25"/>
    <property type="match status" value="1"/>
</dbReference>
<dbReference type="EMBL" id="CP109831">
    <property type="protein sequence ID" value="UYU19562.1"/>
    <property type="molecule type" value="Genomic_DNA"/>
</dbReference>